<dbReference type="GO" id="GO:0005886">
    <property type="term" value="C:plasma membrane"/>
    <property type="evidence" value="ECO:0007669"/>
    <property type="project" value="UniProtKB-SubCell"/>
</dbReference>
<keyword evidence="8 10" id="KW-0675">Receptor</keyword>
<organism evidence="11">
    <name type="scientific">Protaetia brevitarsis</name>
    <name type="common">White-spotted flower chafer beetle</name>
    <name type="synonym">Liocola brevitarsis</name>
    <dbReference type="NCBI Taxonomy" id="348688"/>
    <lineage>
        <taxon>Eukaryota</taxon>
        <taxon>Metazoa</taxon>
        <taxon>Ecdysozoa</taxon>
        <taxon>Arthropoda</taxon>
        <taxon>Hexapoda</taxon>
        <taxon>Insecta</taxon>
        <taxon>Pterygota</taxon>
        <taxon>Neoptera</taxon>
        <taxon>Endopterygota</taxon>
        <taxon>Coleoptera</taxon>
        <taxon>Polyphaga</taxon>
        <taxon>Scarabaeiformia</taxon>
        <taxon>Scarabaeidae</taxon>
        <taxon>Cetoniinae</taxon>
        <taxon>Protaetia</taxon>
        <taxon>Liocola</taxon>
    </lineage>
</organism>
<evidence type="ECO:0000256" key="9">
    <source>
        <dbReference type="ARBA" id="ARBA00023224"/>
    </source>
</evidence>
<evidence type="ECO:0000256" key="3">
    <source>
        <dbReference type="ARBA" id="ARBA00022606"/>
    </source>
</evidence>
<dbReference type="EMBL" id="MH324856">
    <property type="protein sequence ID" value="QBB72955.1"/>
    <property type="molecule type" value="mRNA"/>
</dbReference>
<feature type="transmembrane region" description="Helical" evidence="10">
    <location>
        <begin position="38"/>
        <end position="56"/>
    </location>
</feature>
<comment type="caution">
    <text evidence="10">Lacks conserved residue(s) required for the propagation of feature annotation.</text>
</comment>
<dbReference type="PANTHER" id="PTHR21137:SF35">
    <property type="entry name" value="ODORANT RECEPTOR 19A-RELATED"/>
    <property type="match status" value="1"/>
</dbReference>
<keyword evidence="3 10" id="KW-0716">Sensory transduction</keyword>
<keyword evidence="9 10" id="KW-0807">Transducer</keyword>
<dbReference type="GO" id="GO:0004984">
    <property type="term" value="F:olfactory receptor activity"/>
    <property type="evidence" value="ECO:0007669"/>
    <property type="project" value="InterPro"/>
</dbReference>
<keyword evidence="7 10" id="KW-0472">Membrane</keyword>
<feature type="transmembrane region" description="Helical" evidence="10">
    <location>
        <begin position="131"/>
        <end position="154"/>
    </location>
</feature>
<dbReference type="PANTHER" id="PTHR21137">
    <property type="entry name" value="ODORANT RECEPTOR"/>
    <property type="match status" value="1"/>
</dbReference>
<sequence>MEFQQVNFQQRSVLNFNLNVIKMFGYWQPENLPKILRCFYRIYSFVIVIFAIFHVVTESIDIIGLVTAMDIDAFASNAPLYFLNFSYVIRAIHFHAFKKEIISLIDAMDEHIFQPRTEDDMTFSIRHAKKYVMFCKIYIFCGAATSLLFVIFPFTDAEELKLPFCGWYPVGDDWFAVLYVYQGVQEFSVGMCNISFTCITVCFLSYLSMQMDLLDTCVKHLKERCEENLKKKNTDLLNVTYEEKLQKAMNESLIDCISLHQTILGMKRNFEKIFSISVFSLFLFDCLVLCMTMFQFVTVPLISMQCQSVITYFTCIVMELIGYCWFGNELIIKSNNTALSLFHSDWMGMSKYYQVNVLLFLSLLMRPIDVSVGYLTLSVDTFTAIMRTAWSYFAFLCQVYNRDS</sequence>
<evidence type="ECO:0000256" key="1">
    <source>
        <dbReference type="ARBA" id="ARBA00004651"/>
    </source>
</evidence>
<feature type="transmembrane region" description="Helical" evidence="10">
    <location>
        <begin position="273"/>
        <end position="297"/>
    </location>
</feature>
<dbReference type="GO" id="GO:0007165">
    <property type="term" value="P:signal transduction"/>
    <property type="evidence" value="ECO:0007669"/>
    <property type="project" value="UniProtKB-KW"/>
</dbReference>
<evidence type="ECO:0000256" key="8">
    <source>
        <dbReference type="ARBA" id="ARBA00023170"/>
    </source>
</evidence>
<feature type="transmembrane region" description="Helical" evidence="10">
    <location>
        <begin position="353"/>
        <end position="375"/>
    </location>
</feature>
<gene>
    <name evidence="11" type="primary">OR23</name>
</gene>
<name>A0A411HR57_PROBE</name>
<comment type="subcellular location">
    <subcellularLocation>
        <location evidence="1 10">Cell membrane</location>
        <topology evidence="1 10">Multi-pass membrane protein</topology>
    </subcellularLocation>
</comment>
<keyword evidence="2" id="KW-1003">Cell membrane</keyword>
<dbReference type="InterPro" id="IPR004117">
    <property type="entry name" value="7tm6_olfct_rcpt"/>
</dbReference>
<evidence type="ECO:0000256" key="7">
    <source>
        <dbReference type="ARBA" id="ARBA00023136"/>
    </source>
</evidence>
<proteinExistence type="evidence at transcript level"/>
<evidence type="ECO:0000256" key="4">
    <source>
        <dbReference type="ARBA" id="ARBA00022692"/>
    </source>
</evidence>
<protein>
    <recommendedName>
        <fullName evidence="10">Odorant receptor</fullName>
    </recommendedName>
</protein>
<feature type="transmembrane region" description="Helical" evidence="10">
    <location>
        <begin position="309"/>
        <end position="332"/>
    </location>
</feature>
<evidence type="ECO:0000256" key="10">
    <source>
        <dbReference type="RuleBase" id="RU351113"/>
    </source>
</evidence>
<dbReference type="GO" id="GO:0005549">
    <property type="term" value="F:odorant binding"/>
    <property type="evidence" value="ECO:0007669"/>
    <property type="project" value="InterPro"/>
</dbReference>
<evidence type="ECO:0000256" key="6">
    <source>
        <dbReference type="ARBA" id="ARBA00022989"/>
    </source>
</evidence>
<reference evidence="11" key="1">
    <citation type="submission" date="2018-05" db="EMBL/GenBank/DDBJ databases">
        <title>Identification and expression analysis of candidate chemosensory receptors in the white-spotted flower chafer, Protaetia brevitarsis.</title>
        <authorList>
            <person name="Zhang T."/>
        </authorList>
    </citation>
    <scope>NUCLEOTIDE SEQUENCE</scope>
</reference>
<keyword evidence="4 10" id="KW-0812">Transmembrane</keyword>
<dbReference type="Pfam" id="PF02949">
    <property type="entry name" value="7tm_6"/>
    <property type="match status" value="1"/>
</dbReference>
<evidence type="ECO:0000256" key="5">
    <source>
        <dbReference type="ARBA" id="ARBA00022725"/>
    </source>
</evidence>
<comment type="similarity">
    <text evidence="10">Belongs to the insect chemoreceptor superfamily. Heteromeric odorant receptor channel (TC 1.A.69) family.</text>
</comment>
<keyword evidence="5 10" id="KW-0552">Olfaction</keyword>
<evidence type="ECO:0000256" key="2">
    <source>
        <dbReference type="ARBA" id="ARBA00022475"/>
    </source>
</evidence>
<evidence type="ECO:0000313" key="11">
    <source>
        <dbReference type="EMBL" id="QBB72955.1"/>
    </source>
</evidence>
<keyword evidence="6 10" id="KW-1133">Transmembrane helix</keyword>
<accession>A0A411HR57</accession>
<feature type="transmembrane region" description="Helical" evidence="10">
    <location>
        <begin position="187"/>
        <end position="207"/>
    </location>
</feature>
<dbReference type="AlphaFoldDB" id="A0A411HR57"/>